<dbReference type="EMBL" id="CM023481">
    <property type="protein sequence ID" value="KAH6946816.1"/>
    <property type="molecule type" value="Genomic_DNA"/>
</dbReference>
<evidence type="ECO:0000313" key="2">
    <source>
        <dbReference type="Proteomes" id="UP000821845"/>
    </source>
</evidence>
<gene>
    <name evidence="1" type="ORF">HPB50_015398</name>
</gene>
<organism evidence="1 2">
    <name type="scientific">Hyalomma asiaticum</name>
    <name type="common">Tick</name>
    <dbReference type="NCBI Taxonomy" id="266040"/>
    <lineage>
        <taxon>Eukaryota</taxon>
        <taxon>Metazoa</taxon>
        <taxon>Ecdysozoa</taxon>
        <taxon>Arthropoda</taxon>
        <taxon>Chelicerata</taxon>
        <taxon>Arachnida</taxon>
        <taxon>Acari</taxon>
        <taxon>Parasitiformes</taxon>
        <taxon>Ixodida</taxon>
        <taxon>Ixodoidea</taxon>
        <taxon>Ixodidae</taxon>
        <taxon>Hyalomminae</taxon>
        <taxon>Hyalomma</taxon>
    </lineage>
</organism>
<evidence type="ECO:0000313" key="1">
    <source>
        <dbReference type="EMBL" id="KAH6946816.1"/>
    </source>
</evidence>
<keyword evidence="2" id="KW-1185">Reference proteome</keyword>
<reference evidence="1" key="1">
    <citation type="submission" date="2020-05" db="EMBL/GenBank/DDBJ databases">
        <title>Large-scale comparative analyses of tick genomes elucidate their genetic diversity and vector capacities.</title>
        <authorList>
            <person name="Jia N."/>
            <person name="Wang J."/>
            <person name="Shi W."/>
            <person name="Du L."/>
            <person name="Sun Y."/>
            <person name="Zhan W."/>
            <person name="Jiang J."/>
            <person name="Wang Q."/>
            <person name="Zhang B."/>
            <person name="Ji P."/>
            <person name="Sakyi L.B."/>
            <person name="Cui X."/>
            <person name="Yuan T."/>
            <person name="Jiang B."/>
            <person name="Yang W."/>
            <person name="Lam T.T.-Y."/>
            <person name="Chang Q."/>
            <person name="Ding S."/>
            <person name="Wang X."/>
            <person name="Zhu J."/>
            <person name="Ruan X."/>
            <person name="Zhao L."/>
            <person name="Wei J."/>
            <person name="Que T."/>
            <person name="Du C."/>
            <person name="Cheng J."/>
            <person name="Dai P."/>
            <person name="Han X."/>
            <person name="Huang E."/>
            <person name="Gao Y."/>
            <person name="Liu J."/>
            <person name="Shao H."/>
            <person name="Ye R."/>
            <person name="Li L."/>
            <person name="Wei W."/>
            <person name="Wang X."/>
            <person name="Wang C."/>
            <person name="Yang T."/>
            <person name="Huo Q."/>
            <person name="Li W."/>
            <person name="Guo W."/>
            <person name="Chen H."/>
            <person name="Zhou L."/>
            <person name="Ni X."/>
            <person name="Tian J."/>
            <person name="Zhou Y."/>
            <person name="Sheng Y."/>
            <person name="Liu T."/>
            <person name="Pan Y."/>
            <person name="Xia L."/>
            <person name="Li J."/>
            <person name="Zhao F."/>
            <person name="Cao W."/>
        </authorList>
    </citation>
    <scope>NUCLEOTIDE SEQUENCE</scope>
    <source>
        <strain evidence="1">Hyas-2018</strain>
    </source>
</reference>
<proteinExistence type="predicted"/>
<name>A0ACB7TI14_HYAAI</name>
<comment type="caution">
    <text evidence="1">The sequence shown here is derived from an EMBL/GenBank/DDBJ whole genome shotgun (WGS) entry which is preliminary data.</text>
</comment>
<dbReference type="Proteomes" id="UP000821845">
    <property type="component" value="Chromosome 1"/>
</dbReference>
<sequence length="175" mass="19200">MDAAGARSAYTGREEGTALRFSQESVVLFFRGFSFCATISLVRLDGAVFLSPDCGGPFENGGDLPQRTVLRRRKLACKQARSAHNAARSIRDKRFERSHWPTRLRSKKGAGGVAEARRSNGNEADNGRHSARRHNNGTPSFRRDRSVLGRGLQCFTFPGAVLGSDRSFTGPRSVN</sequence>
<accession>A0ACB7TI14</accession>
<protein>
    <submittedName>
        <fullName evidence="1">Uncharacterized protein</fullName>
    </submittedName>
</protein>